<dbReference type="GO" id="GO:0003677">
    <property type="term" value="F:DNA binding"/>
    <property type="evidence" value="ECO:0007669"/>
    <property type="project" value="InterPro"/>
</dbReference>
<protein>
    <submittedName>
        <fullName evidence="3">Transposase IS116</fullName>
    </submittedName>
</protein>
<reference evidence="3 4" key="2">
    <citation type="journal article" date="2015" name="Antonie Van Leeuwenhoek">
        <title>Ecophysiological diversity of a novel member of the genus Alteromonas, and description of Alteromonas mediterranea sp. nov.</title>
        <authorList>
            <person name="Ivanova E.P."/>
            <person name="Lopez-Perez M."/>
            <person name="Zabalos M."/>
            <person name="Nguyen S.H."/>
            <person name="Webb H.K."/>
            <person name="Ryan J."/>
            <person name="Lagutin K."/>
            <person name="Vyssotski M."/>
            <person name="Crawford R.J."/>
            <person name="Rodriguez-Valera F."/>
        </authorList>
    </citation>
    <scope>NUCLEOTIDE SEQUENCE [LARGE SCALE GENOMIC DNA]</scope>
    <source>
        <strain evidence="4">DSM 17117 / CIP 110805 / LMG 28347 / Deep ecotype</strain>
    </source>
</reference>
<dbReference type="NCBIfam" id="NF033542">
    <property type="entry name" value="transpos_IS110"/>
    <property type="match status" value="1"/>
</dbReference>
<reference evidence="3 4" key="1">
    <citation type="journal article" date="2008" name="ISME J.">
        <title>Comparative genomics of two ecotypes of the marine planktonic copiotroph Alteromonas macleodii suggests alternative lifestyles associated with different kinds of particulate organic matter.</title>
        <authorList>
            <person name="Ivars-Martinez E."/>
            <person name="Martin-Cuadrado A.B."/>
            <person name="D'Auria G."/>
            <person name="Mira A."/>
            <person name="Ferriera S."/>
            <person name="Johnson J."/>
            <person name="Friedman R."/>
            <person name="Rodriguez-Valera F."/>
        </authorList>
    </citation>
    <scope>NUCLEOTIDE SEQUENCE [LARGE SCALE GENOMIC DNA]</scope>
    <source>
        <strain evidence="4">DSM 17117 / CIP 110805 / LMG 28347 / Deep ecotype</strain>
    </source>
</reference>
<feature type="domain" description="Transposase IS110-like N-terminal" evidence="1">
    <location>
        <begin position="7"/>
        <end position="145"/>
    </location>
</feature>
<dbReference type="KEGG" id="amc:MADE_1016210"/>
<dbReference type="PANTHER" id="PTHR33055">
    <property type="entry name" value="TRANSPOSASE FOR INSERTION SEQUENCE ELEMENT IS1111A"/>
    <property type="match status" value="1"/>
</dbReference>
<accession>F2G3H3</accession>
<evidence type="ECO:0000259" key="1">
    <source>
        <dbReference type="Pfam" id="PF01548"/>
    </source>
</evidence>
<proteinExistence type="predicted"/>
<dbReference type="EMBL" id="CP001103">
    <property type="protein sequence ID" value="AEA99370.1"/>
    <property type="molecule type" value="Genomic_DNA"/>
</dbReference>
<organism evidence="3 4">
    <name type="scientific">Alteromonas mediterranea (strain DSM 17117 / CIP 110805 / LMG 28347 / Deep ecotype)</name>
    <dbReference type="NCBI Taxonomy" id="1774373"/>
    <lineage>
        <taxon>Bacteria</taxon>
        <taxon>Pseudomonadati</taxon>
        <taxon>Pseudomonadota</taxon>
        <taxon>Gammaproteobacteria</taxon>
        <taxon>Alteromonadales</taxon>
        <taxon>Alteromonadaceae</taxon>
        <taxon>Alteromonas/Salinimonas group</taxon>
        <taxon>Alteromonas</taxon>
    </lineage>
</organism>
<dbReference type="Proteomes" id="UP000001870">
    <property type="component" value="Chromosome"/>
</dbReference>
<evidence type="ECO:0000313" key="3">
    <source>
        <dbReference type="EMBL" id="AEA99370.1"/>
    </source>
</evidence>
<dbReference type="HOGENOM" id="CLU_036902_3_1_6"/>
<evidence type="ECO:0000259" key="2">
    <source>
        <dbReference type="Pfam" id="PF02371"/>
    </source>
</evidence>
<keyword evidence="4" id="KW-1185">Reference proteome</keyword>
<dbReference type="AlphaFoldDB" id="F2G3H3"/>
<dbReference type="GO" id="GO:0004803">
    <property type="term" value="F:transposase activity"/>
    <property type="evidence" value="ECO:0007669"/>
    <property type="project" value="InterPro"/>
</dbReference>
<dbReference type="Pfam" id="PF02371">
    <property type="entry name" value="Transposase_20"/>
    <property type="match status" value="1"/>
</dbReference>
<dbReference type="GO" id="GO:0006313">
    <property type="term" value="P:DNA transposition"/>
    <property type="evidence" value="ECO:0007669"/>
    <property type="project" value="InterPro"/>
</dbReference>
<name>F2G3H3_ALTMD</name>
<feature type="domain" description="Transposase IS116/IS110/IS902 C-terminal" evidence="2">
    <location>
        <begin position="211"/>
        <end position="293"/>
    </location>
</feature>
<evidence type="ECO:0000313" key="4">
    <source>
        <dbReference type="Proteomes" id="UP000001870"/>
    </source>
</evidence>
<dbReference type="RefSeq" id="WP_012519660.1">
    <property type="nucleotide sequence ID" value="NC_011138.3"/>
</dbReference>
<gene>
    <name evidence="3" type="ordered locus">MADE_1016210</name>
</gene>
<dbReference type="InterPro" id="IPR003346">
    <property type="entry name" value="Transposase_20"/>
</dbReference>
<dbReference type="InterPro" id="IPR047650">
    <property type="entry name" value="Transpos_IS110"/>
</dbReference>
<dbReference type="InterPro" id="IPR002525">
    <property type="entry name" value="Transp_IS110-like_N"/>
</dbReference>
<dbReference type="Pfam" id="PF01548">
    <property type="entry name" value="DEDD_Tnp_IS110"/>
    <property type="match status" value="1"/>
</dbReference>
<dbReference type="PANTHER" id="PTHR33055:SF3">
    <property type="entry name" value="PUTATIVE TRANSPOSASE FOR IS117-RELATED"/>
    <property type="match status" value="1"/>
</dbReference>
<sequence length="345" mass="37823">MHNIITGVDLAKEEIQVCVCKRNKVQSNQAMTPTEFASWLASSKPMTIVFEACSTSNYWKQKALEFGHDARLISAKLVASVRQNQKTDKNDALAVAQAAQLTDVSFINGKSKEQQELQTLVRLRELAVKHKVAVQQQIKSLLLEFNIRVSPSQGGLSGVVEAVLEDAENGFSVVFRQALNTSWQHLQQGIESIKQYDLYLEKAANEHETCKSLQALEGVGPLNAVNLYMALGCGEMGQFETGRDASACIGLTPIQHSSGGKVKLGSVGKYVKNNMLRSCLVSGAMSAVNQAMRRPAKTKKEMWIQQMVERRGKRCTAVALANKTVRTAFAMLANGTEYKAELLAA</sequence>